<dbReference type="PANTHER" id="PTHR24216">
    <property type="entry name" value="PAXILLIN-RELATED"/>
    <property type="match status" value="1"/>
</dbReference>
<feature type="signal peptide" evidence="2">
    <location>
        <begin position="1"/>
        <end position="32"/>
    </location>
</feature>
<dbReference type="EMBL" id="JAEHOE010000085">
    <property type="protein sequence ID" value="KAG2488295.1"/>
    <property type="molecule type" value="Genomic_DNA"/>
</dbReference>
<dbReference type="Proteomes" id="UP000612055">
    <property type="component" value="Unassembled WGS sequence"/>
</dbReference>
<keyword evidence="5" id="KW-1185">Reference proteome</keyword>
<dbReference type="OrthoDB" id="3649437at2759"/>
<dbReference type="Gene3D" id="3.50.4.10">
    <property type="entry name" value="Hepatocyte Growth Factor"/>
    <property type="match status" value="1"/>
</dbReference>
<keyword evidence="2" id="KW-0732">Signal</keyword>
<dbReference type="PANTHER" id="PTHR24216:SF65">
    <property type="entry name" value="PAXILLIN-LIKE PROTEIN 1"/>
    <property type="match status" value="1"/>
</dbReference>
<dbReference type="AlphaFoldDB" id="A0A835XRF0"/>
<protein>
    <recommendedName>
        <fullName evidence="3">Peptidase M11 gametolysin domain-containing protein</fullName>
    </recommendedName>
</protein>
<feature type="compositionally biased region" description="Pro residues" evidence="1">
    <location>
        <begin position="33"/>
        <end position="98"/>
    </location>
</feature>
<name>A0A835XRF0_9CHLO</name>
<organism evidence="4 5">
    <name type="scientific">Edaphochlamys debaryana</name>
    <dbReference type="NCBI Taxonomy" id="47281"/>
    <lineage>
        <taxon>Eukaryota</taxon>
        <taxon>Viridiplantae</taxon>
        <taxon>Chlorophyta</taxon>
        <taxon>core chlorophytes</taxon>
        <taxon>Chlorophyceae</taxon>
        <taxon>CS clade</taxon>
        <taxon>Chlamydomonadales</taxon>
        <taxon>Chlamydomonadales incertae sedis</taxon>
        <taxon>Edaphochlamys</taxon>
    </lineage>
</organism>
<evidence type="ECO:0000256" key="1">
    <source>
        <dbReference type="SAM" id="MobiDB-lite"/>
    </source>
</evidence>
<comment type="caution">
    <text evidence="4">The sequence shown here is derived from an EMBL/GenBank/DDBJ whole genome shotgun (WGS) entry which is preliminary data.</text>
</comment>
<evidence type="ECO:0000259" key="3">
    <source>
        <dbReference type="Pfam" id="PF05548"/>
    </source>
</evidence>
<dbReference type="PRINTS" id="PR01217">
    <property type="entry name" value="PRICHEXTENSN"/>
</dbReference>
<sequence length="763" mass="81396">MRPAKTSSATAGAGVAILLTVVLGVMQAAAAAAPPPSPAPKSPPPSPAPKSPSPKSPSPRPPSPPPPSPSPRSPPPKPPSPPAPPSPPPRPPRPPSPPSAFSNITIQGFLTVTELAAERFYLRVNNSKLYSLGAALPRTPNGTWCSVGSTIRLTCRLDAVRPTTCTTFYNVTIISNYTINAVNVRHAAMIVAVYLTGAVRSNGIAEQTIVDAFWGTAPGYATQISQCSYGLMTYDRALSKVGSVGIDYQQYEWARDPDTPCDIDRIQELVDAAVTAKYGAGALGNRKYRAYILPPYFSSICNFPGVALVGEVAAWYDIKAIGSSNSSTVLQQFFTNYGLRSAFRGNVKYGDTSTPMGSGPVCPSAPELWRLGWATPTVLSVVSLPAGRGVTYSLPYTHAGTPGQVFQGAFLKITPNWLGNMARKNLYVSLRGRAGGDMALANEFAGRLSLHSANRPVDDRRTALERSFVTLLSTLPPNSVQVLADYLLVVRTGAFVQNNTKLNVTLCRYVVSSTECTNPTGICPRFAGFTARANTSQFFPAYDMGMNATTAAAAAACLAHPNCKGFDHLGNLKAGILTRPNTTVGACLYERAYNATGCSIPGRSTAWPCEVPTTQPLSTSIGQVDCNGDGFLDWTCTNDAGIRSVLVYNTTTSTCGNVATNYNVTACPMGRLDRRPAVTTNCWKGQSVQGEALYAFPNANLMTCREACRLEPRCEYYTLYTAAYNSECWLKRNMLVGLQGLTANDTSRFSYTCLGGAYNLGEA</sequence>
<evidence type="ECO:0000313" key="5">
    <source>
        <dbReference type="Proteomes" id="UP000612055"/>
    </source>
</evidence>
<feature type="domain" description="Peptidase M11 gametolysin" evidence="3">
    <location>
        <begin position="218"/>
        <end position="461"/>
    </location>
</feature>
<feature type="region of interest" description="Disordered" evidence="1">
    <location>
        <begin position="29"/>
        <end position="102"/>
    </location>
</feature>
<gene>
    <name evidence="4" type="ORF">HYH03_013145</name>
</gene>
<evidence type="ECO:0000313" key="4">
    <source>
        <dbReference type="EMBL" id="KAG2488295.1"/>
    </source>
</evidence>
<dbReference type="Pfam" id="PF05548">
    <property type="entry name" value="Peptidase_M11"/>
    <property type="match status" value="1"/>
</dbReference>
<proteinExistence type="predicted"/>
<dbReference type="InterPro" id="IPR008752">
    <property type="entry name" value="Peptidase_M11"/>
</dbReference>
<feature type="chain" id="PRO_5032848699" description="Peptidase M11 gametolysin domain-containing protein" evidence="2">
    <location>
        <begin position="33"/>
        <end position="763"/>
    </location>
</feature>
<evidence type="ECO:0000256" key="2">
    <source>
        <dbReference type="SAM" id="SignalP"/>
    </source>
</evidence>
<reference evidence="4" key="1">
    <citation type="journal article" date="2020" name="bioRxiv">
        <title>Comparative genomics of Chlamydomonas.</title>
        <authorList>
            <person name="Craig R.J."/>
            <person name="Hasan A.R."/>
            <person name="Ness R.W."/>
            <person name="Keightley P.D."/>
        </authorList>
    </citation>
    <scope>NUCLEOTIDE SEQUENCE</scope>
    <source>
        <strain evidence="4">CCAP 11/70</strain>
    </source>
</reference>
<accession>A0A835XRF0</accession>